<evidence type="ECO:0000313" key="4">
    <source>
        <dbReference type="Proteomes" id="UP000791440"/>
    </source>
</evidence>
<evidence type="ECO:0000256" key="1">
    <source>
        <dbReference type="SAM" id="MobiDB-lite"/>
    </source>
</evidence>
<feature type="compositionally biased region" description="Low complexity" evidence="1">
    <location>
        <begin position="163"/>
        <end position="188"/>
    </location>
</feature>
<sequence length="633" mass="71602">MSKFFGSKNNDFEIETLEIHNEYRRDHGVPPLTLNKDISKISQKWAEELAKKDAMAYSLNPMYGESVYCGWSADPNTKIKPRDCVDKWYSEINEFSFGKEPDILNCGHFTQIVWKGTKELGVGSAKSKTGKLYVVANYYPPGNYSGLFVKNVLPPGAMQFRSSFNSSPRGSSNNLSPPSPSRLSSRSSYDGSNASSPSQRSSKNLGELATDLVSKFRSSSISTEKFEEEFLAAHNEYRQNHGVQPLELNKKLCKYAEEWAKTLAKKGKTEPRDQNEYGENIFYAWSSDPNFSVSGRDPVDKWYSEINNHKFGKEPTNLNSGHFSQVIWEDSKELGVGVAKSKEGQVYVVANYSPPGNVIGSFSTKLCLSTQAADHDLILNRIIDIIQRRNFLEREPLILGVPQDPEDLPEAELILPGHTLIRPARGMLKSSVKFPQKDYGNLVYGNLDNLGITYGKSGYRTLYTGFRKANDLLENLLHVMKNTNRKPTIVIIKIDDDETRLQGISLESHLANPDQETEEENDASEILDDEKSVESNGNYRRKLAHSRSKFRNRERMYSSSSSATESSESSDYEKNPGNPYTVHKNKYLQNWLWNHVMDGDHMNVNPFAPQLKGSGPSGAEIFFGRKWWYFNQV</sequence>
<proteinExistence type="predicted"/>
<reference evidence="3" key="2">
    <citation type="submission" date="2020-12" db="EMBL/GenBank/DDBJ databases">
        <authorList>
            <person name="Kanost M."/>
        </authorList>
    </citation>
    <scope>NUCLEOTIDE SEQUENCE</scope>
</reference>
<dbReference type="PROSITE" id="PS01009">
    <property type="entry name" value="CRISP_1"/>
    <property type="match status" value="2"/>
</dbReference>
<dbReference type="InterPro" id="IPR018244">
    <property type="entry name" value="Allrgn_V5/Tpx1_CS"/>
</dbReference>
<organism evidence="3 4">
    <name type="scientific">Manduca sexta</name>
    <name type="common">Tobacco hawkmoth</name>
    <name type="synonym">Tobacco hornworm</name>
    <dbReference type="NCBI Taxonomy" id="7130"/>
    <lineage>
        <taxon>Eukaryota</taxon>
        <taxon>Metazoa</taxon>
        <taxon>Ecdysozoa</taxon>
        <taxon>Arthropoda</taxon>
        <taxon>Hexapoda</taxon>
        <taxon>Insecta</taxon>
        <taxon>Pterygota</taxon>
        <taxon>Neoptera</taxon>
        <taxon>Endopterygota</taxon>
        <taxon>Lepidoptera</taxon>
        <taxon>Glossata</taxon>
        <taxon>Ditrysia</taxon>
        <taxon>Bombycoidea</taxon>
        <taxon>Sphingidae</taxon>
        <taxon>Sphinginae</taxon>
        <taxon>Sphingini</taxon>
        <taxon>Manduca</taxon>
    </lineage>
</organism>
<feature type="compositionally biased region" description="Basic residues" evidence="1">
    <location>
        <begin position="539"/>
        <end position="550"/>
    </location>
</feature>
<accession>A0A922CJ12</accession>
<reference evidence="3" key="1">
    <citation type="journal article" date="2016" name="Insect Biochem. Mol. Biol.">
        <title>Multifaceted biological insights from a draft genome sequence of the tobacco hornworm moth, Manduca sexta.</title>
        <authorList>
            <person name="Kanost M.R."/>
            <person name="Arrese E.L."/>
            <person name="Cao X."/>
            <person name="Chen Y.R."/>
            <person name="Chellapilla S."/>
            <person name="Goldsmith M.R."/>
            <person name="Grosse-Wilde E."/>
            <person name="Heckel D.G."/>
            <person name="Herndon N."/>
            <person name="Jiang H."/>
            <person name="Papanicolaou A."/>
            <person name="Qu J."/>
            <person name="Soulages J.L."/>
            <person name="Vogel H."/>
            <person name="Walters J."/>
            <person name="Waterhouse R.M."/>
            <person name="Ahn S.J."/>
            <person name="Almeida F.C."/>
            <person name="An C."/>
            <person name="Aqrawi P."/>
            <person name="Bretschneider A."/>
            <person name="Bryant W.B."/>
            <person name="Bucks S."/>
            <person name="Chao H."/>
            <person name="Chevignon G."/>
            <person name="Christen J.M."/>
            <person name="Clarke D.F."/>
            <person name="Dittmer N.T."/>
            <person name="Ferguson L.C.F."/>
            <person name="Garavelou S."/>
            <person name="Gordon K.H.J."/>
            <person name="Gunaratna R.T."/>
            <person name="Han Y."/>
            <person name="Hauser F."/>
            <person name="He Y."/>
            <person name="Heidel-Fischer H."/>
            <person name="Hirsh A."/>
            <person name="Hu Y."/>
            <person name="Jiang H."/>
            <person name="Kalra D."/>
            <person name="Klinner C."/>
            <person name="Konig C."/>
            <person name="Kovar C."/>
            <person name="Kroll A.R."/>
            <person name="Kuwar S.S."/>
            <person name="Lee S.L."/>
            <person name="Lehman R."/>
            <person name="Li K."/>
            <person name="Li Z."/>
            <person name="Liang H."/>
            <person name="Lovelace S."/>
            <person name="Lu Z."/>
            <person name="Mansfield J.H."/>
            <person name="McCulloch K.J."/>
            <person name="Mathew T."/>
            <person name="Morton B."/>
            <person name="Muzny D.M."/>
            <person name="Neunemann D."/>
            <person name="Ongeri F."/>
            <person name="Pauchet Y."/>
            <person name="Pu L.L."/>
            <person name="Pyrousis I."/>
            <person name="Rao X.J."/>
            <person name="Redding A."/>
            <person name="Roesel C."/>
            <person name="Sanchez-Gracia A."/>
            <person name="Schaack S."/>
            <person name="Shukla A."/>
            <person name="Tetreau G."/>
            <person name="Wang Y."/>
            <person name="Xiong G.H."/>
            <person name="Traut W."/>
            <person name="Walsh T.K."/>
            <person name="Worley K.C."/>
            <person name="Wu D."/>
            <person name="Wu W."/>
            <person name="Wu Y.Q."/>
            <person name="Zhang X."/>
            <person name="Zou Z."/>
            <person name="Zucker H."/>
            <person name="Briscoe A.D."/>
            <person name="Burmester T."/>
            <person name="Clem R.J."/>
            <person name="Feyereisen R."/>
            <person name="Grimmelikhuijzen C.J.P."/>
            <person name="Hamodrakas S.J."/>
            <person name="Hansson B.S."/>
            <person name="Huguet E."/>
            <person name="Jermiin L.S."/>
            <person name="Lan Q."/>
            <person name="Lehman H.K."/>
            <person name="Lorenzen M."/>
            <person name="Merzendorfer H."/>
            <person name="Michalopoulos I."/>
            <person name="Morton D.B."/>
            <person name="Muthukrishnan S."/>
            <person name="Oakeshott J.G."/>
            <person name="Palmer W."/>
            <person name="Park Y."/>
            <person name="Passarelli A.L."/>
            <person name="Rozas J."/>
            <person name="Schwartz L.M."/>
            <person name="Smith W."/>
            <person name="Southgate A."/>
            <person name="Vilcinskas A."/>
            <person name="Vogt R."/>
            <person name="Wang P."/>
            <person name="Werren J."/>
            <person name="Yu X.Q."/>
            <person name="Zhou J.J."/>
            <person name="Brown S.J."/>
            <person name="Scherer S.E."/>
            <person name="Richards S."/>
            <person name="Blissard G.W."/>
        </authorList>
    </citation>
    <scope>NUCLEOTIDE SEQUENCE</scope>
</reference>
<feature type="region of interest" description="Disordered" evidence="1">
    <location>
        <begin position="506"/>
        <end position="579"/>
    </location>
</feature>
<dbReference type="GO" id="GO:0005576">
    <property type="term" value="C:extracellular region"/>
    <property type="evidence" value="ECO:0007669"/>
    <property type="project" value="InterPro"/>
</dbReference>
<dbReference type="Proteomes" id="UP000791440">
    <property type="component" value="Unassembled WGS sequence"/>
</dbReference>
<dbReference type="Pfam" id="PF00188">
    <property type="entry name" value="CAP"/>
    <property type="match status" value="2"/>
</dbReference>
<feature type="domain" description="SCP" evidence="2">
    <location>
        <begin position="225"/>
        <end position="360"/>
    </location>
</feature>
<dbReference type="AlphaFoldDB" id="A0A922CJ12"/>
<evidence type="ECO:0000313" key="3">
    <source>
        <dbReference type="EMBL" id="KAG6447921.1"/>
    </source>
</evidence>
<comment type="caution">
    <text evidence="3">The sequence shown here is derived from an EMBL/GenBank/DDBJ whole genome shotgun (WGS) entry which is preliminary data.</text>
</comment>
<keyword evidence="4" id="KW-1185">Reference proteome</keyword>
<dbReference type="InterPro" id="IPR034113">
    <property type="entry name" value="SCP_GAPR1-like"/>
</dbReference>
<feature type="compositionally biased region" description="Polar residues" evidence="1">
    <location>
        <begin position="189"/>
        <end position="204"/>
    </location>
</feature>
<dbReference type="EMBL" id="JH668351">
    <property type="protein sequence ID" value="KAG6447921.1"/>
    <property type="molecule type" value="Genomic_DNA"/>
</dbReference>
<evidence type="ECO:0000259" key="2">
    <source>
        <dbReference type="SMART" id="SM00198"/>
    </source>
</evidence>
<feature type="compositionally biased region" description="Acidic residues" evidence="1">
    <location>
        <begin position="515"/>
        <end position="528"/>
    </location>
</feature>
<dbReference type="PANTHER" id="PTHR10334">
    <property type="entry name" value="CYSTEINE-RICH SECRETORY PROTEIN-RELATED"/>
    <property type="match status" value="1"/>
</dbReference>
<dbReference type="InterPro" id="IPR001283">
    <property type="entry name" value="CRISP-related"/>
</dbReference>
<feature type="compositionally biased region" description="Low complexity" evidence="1">
    <location>
        <begin position="558"/>
        <end position="569"/>
    </location>
</feature>
<dbReference type="CDD" id="cd05382">
    <property type="entry name" value="CAP_GAPR1-like"/>
    <property type="match status" value="2"/>
</dbReference>
<gene>
    <name evidence="3" type="ORF">O3G_MSEX005269</name>
</gene>
<feature type="domain" description="SCP" evidence="2">
    <location>
        <begin position="11"/>
        <end position="146"/>
    </location>
</feature>
<protein>
    <recommendedName>
        <fullName evidence="2">SCP domain-containing protein</fullName>
    </recommendedName>
</protein>
<name>A0A922CJ12_MANSE</name>
<dbReference type="InterPro" id="IPR014044">
    <property type="entry name" value="CAP_dom"/>
</dbReference>
<dbReference type="FunFam" id="3.40.33.10:FF:000002">
    <property type="entry name" value="Golgi-associated plant pathogenesis-related protein 1"/>
    <property type="match status" value="2"/>
</dbReference>
<dbReference type="SMART" id="SM00198">
    <property type="entry name" value="SCP"/>
    <property type="match status" value="2"/>
</dbReference>
<feature type="region of interest" description="Disordered" evidence="1">
    <location>
        <begin position="163"/>
        <end position="205"/>
    </location>
</feature>